<sequence>MDLVDSEGDRRGCILMRLRLLSAFAELPQKMPALLEIYRVADTRDDEISIRQVAELFGGDMVVAHAVNNQPLGWLHPYRLQAIEEEIHSLKEQLAALDANQQ</sequence>
<gene>
    <name evidence="1" type="ORF">FB475_2239</name>
</gene>
<comment type="caution">
    <text evidence="1">The sequence shown here is derived from an EMBL/GenBank/DDBJ whole genome shotgun (WGS) entry which is preliminary data.</text>
</comment>
<dbReference type="Proteomes" id="UP000316298">
    <property type="component" value="Unassembled WGS sequence"/>
</dbReference>
<accession>A0A542ERZ9</accession>
<proteinExistence type="predicted"/>
<evidence type="ECO:0000313" key="1">
    <source>
        <dbReference type="EMBL" id="TQJ18105.1"/>
    </source>
</evidence>
<protein>
    <submittedName>
        <fullName evidence="1">Uncharacterized protein</fullName>
    </submittedName>
</protein>
<dbReference type="EMBL" id="VFMM01000001">
    <property type="protein sequence ID" value="TQJ18105.1"/>
    <property type="molecule type" value="Genomic_DNA"/>
</dbReference>
<evidence type="ECO:0000313" key="2">
    <source>
        <dbReference type="Proteomes" id="UP000316298"/>
    </source>
</evidence>
<reference evidence="1 2" key="1">
    <citation type="submission" date="2019-06" db="EMBL/GenBank/DDBJ databases">
        <title>Sequencing the genomes of 1000 actinobacteria strains.</title>
        <authorList>
            <person name="Klenk H.-P."/>
        </authorList>
    </citation>
    <scope>NUCLEOTIDE SEQUENCE [LARGE SCALE GENOMIC DNA]</scope>
    <source>
        <strain evidence="1 2">DSM 17305</strain>
    </source>
</reference>
<dbReference type="AlphaFoldDB" id="A0A542ERZ9"/>
<organism evidence="1 2">
    <name type="scientific">Kribbella jejuensis</name>
    <dbReference type="NCBI Taxonomy" id="236068"/>
    <lineage>
        <taxon>Bacteria</taxon>
        <taxon>Bacillati</taxon>
        <taxon>Actinomycetota</taxon>
        <taxon>Actinomycetes</taxon>
        <taxon>Propionibacteriales</taxon>
        <taxon>Kribbellaceae</taxon>
        <taxon>Kribbella</taxon>
    </lineage>
</organism>
<name>A0A542ERZ9_9ACTN</name>
<keyword evidence="2" id="KW-1185">Reference proteome</keyword>
<dbReference type="RefSeq" id="WP_141855043.1">
    <property type="nucleotide sequence ID" value="NZ_BAAAKA010000045.1"/>
</dbReference>